<keyword evidence="4" id="KW-0243">Dynein</keyword>
<gene>
    <name evidence="7" type="primary">dctn2</name>
    <name evidence="7" type="ORF">Anas_10502</name>
</gene>
<dbReference type="InterPro" id="IPR028133">
    <property type="entry name" value="Dynamitin"/>
</dbReference>
<comment type="subcellular location">
    <subcellularLocation>
        <location evidence="1">Cytoplasm</location>
    </subcellularLocation>
</comment>
<dbReference type="GO" id="GO:0030286">
    <property type="term" value="C:dynein complex"/>
    <property type="evidence" value="ECO:0007669"/>
    <property type="project" value="UniProtKB-KW"/>
</dbReference>
<dbReference type="PANTHER" id="PTHR15346">
    <property type="entry name" value="DYNACTIN SUBUNIT"/>
    <property type="match status" value="1"/>
</dbReference>
<dbReference type="EMBL" id="SEYY01001233">
    <property type="protein sequence ID" value="KAB7505443.1"/>
    <property type="molecule type" value="Genomic_DNA"/>
</dbReference>
<keyword evidence="3" id="KW-0963">Cytoplasm</keyword>
<comment type="caution">
    <text evidence="7">The sequence shown here is derived from an EMBL/GenBank/DDBJ whole genome shotgun (WGS) entry which is preliminary data.</text>
</comment>
<evidence type="ECO:0000256" key="3">
    <source>
        <dbReference type="ARBA" id="ARBA00022490"/>
    </source>
</evidence>
<feature type="non-terminal residue" evidence="7">
    <location>
        <position position="1"/>
    </location>
</feature>
<comment type="similarity">
    <text evidence="2">Belongs to the dynactin subunit 2 family.</text>
</comment>
<organism evidence="7 8">
    <name type="scientific">Armadillidium nasatum</name>
    <dbReference type="NCBI Taxonomy" id="96803"/>
    <lineage>
        <taxon>Eukaryota</taxon>
        <taxon>Metazoa</taxon>
        <taxon>Ecdysozoa</taxon>
        <taxon>Arthropoda</taxon>
        <taxon>Crustacea</taxon>
        <taxon>Multicrustacea</taxon>
        <taxon>Malacostraca</taxon>
        <taxon>Eumalacostraca</taxon>
        <taxon>Peracarida</taxon>
        <taxon>Isopoda</taxon>
        <taxon>Oniscidea</taxon>
        <taxon>Crinocheta</taxon>
        <taxon>Armadillidiidae</taxon>
        <taxon>Armadillidium</taxon>
    </lineage>
</organism>
<evidence type="ECO:0000256" key="4">
    <source>
        <dbReference type="ARBA" id="ARBA00023017"/>
    </source>
</evidence>
<evidence type="ECO:0000256" key="5">
    <source>
        <dbReference type="SAM" id="Coils"/>
    </source>
</evidence>
<reference evidence="7 8" key="1">
    <citation type="journal article" date="2019" name="PLoS Biol.">
        <title>Sex chromosomes control vertical transmission of feminizing Wolbachia symbionts in an isopod.</title>
        <authorList>
            <person name="Becking T."/>
            <person name="Chebbi M.A."/>
            <person name="Giraud I."/>
            <person name="Moumen B."/>
            <person name="Laverre T."/>
            <person name="Caubet Y."/>
            <person name="Peccoud J."/>
            <person name="Gilbert C."/>
            <person name="Cordaux R."/>
        </authorList>
    </citation>
    <scope>NUCLEOTIDE SEQUENCE [LARGE SCALE GENOMIC DNA]</scope>
    <source>
        <strain evidence="7">ANa2</strain>
        <tissue evidence="7">Whole body excluding digestive tract and cuticle</tissue>
    </source>
</reference>
<evidence type="ECO:0000256" key="1">
    <source>
        <dbReference type="ARBA" id="ARBA00004496"/>
    </source>
</evidence>
<dbReference type="OrthoDB" id="4977at2759"/>
<dbReference type="Pfam" id="PF04912">
    <property type="entry name" value="Dynamitin"/>
    <property type="match status" value="1"/>
</dbReference>
<feature type="coiled-coil region" evidence="5">
    <location>
        <begin position="200"/>
        <end position="227"/>
    </location>
</feature>
<dbReference type="AlphaFoldDB" id="A0A5N5TFM9"/>
<sequence length="559" mass="62548">YHYKKFALKYNHLFGYYCSYPLKIHRKQITKDLRDIKLENISKISPANSNVSLIPGKSLCQNCHSKLFVVNPKSVPNVSDIDSQDNFVPADETFQRLDSACSILGLSPVSKLRKVTDQPDVYETSDLPESEQAYSESESVDSNPAFEVLHISGTESFEKFKGKYVNCTDIDFSDRITKYPRQGYRTNKPLEWNIVGEDEEETLVQKYQRLQCEINNLQQEVQQKEDTIKHGDGVVAVADLSRSVDELHGMLHSLKLEETLGKEIFSAAVEPEHALQTKLINLLEDLKISGIVSEKKAESPKVPGESLSVGGITYELQYAPEHAKLSQMARASHLESKLDKLEALIGNNQDKLSSLSAWTNHRSLLGAVEILSSRLALLEPTHLDHVEGRLHAVHTRMNAISEKKTAVEDANKQSKVSELYDLMKKCEVLTAALPEIVDRLSSVENLHQEDAKPCSFCSSDSFGIPSHLIYTVKSGLWVFSHTECQTPNKILVAMTQKVLPDKRMVLARLSTQFSRSLKQLNAAQTELEAKLEGNATLMTAAQEKFLGNLTTIQSSMKAT</sequence>
<protein>
    <submittedName>
        <fullName evidence="7">Dynactin subunit 2</fullName>
    </submittedName>
</protein>
<evidence type="ECO:0000313" key="8">
    <source>
        <dbReference type="Proteomes" id="UP000326759"/>
    </source>
</evidence>
<dbReference type="GO" id="GO:0005737">
    <property type="term" value="C:cytoplasm"/>
    <property type="evidence" value="ECO:0007669"/>
    <property type="project" value="UniProtKB-SubCell"/>
</dbReference>
<keyword evidence="5" id="KW-0175">Coiled coil</keyword>
<evidence type="ECO:0000256" key="6">
    <source>
        <dbReference type="SAM" id="MobiDB-lite"/>
    </source>
</evidence>
<feature type="region of interest" description="Disordered" evidence="6">
    <location>
        <begin position="120"/>
        <end position="139"/>
    </location>
</feature>
<name>A0A5N5TFM9_9CRUS</name>
<proteinExistence type="inferred from homology"/>
<keyword evidence="8" id="KW-1185">Reference proteome</keyword>
<dbReference type="GO" id="GO:0007017">
    <property type="term" value="P:microtubule-based process"/>
    <property type="evidence" value="ECO:0007669"/>
    <property type="project" value="InterPro"/>
</dbReference>
<dbReference type="GO" id="GO:0005869">
    <property type="term" value="C:dynactin complex"/>
    <property type="evidence" value="ECO:0007669"/>
    <property type="project" value="InterPro"/>
</dbReference>
<evidence type="ECO:0000313" key="7">
    <source>
        <dbReference type="EMBL" id="KAB7505443.1"/>
    </source>
</evidence>
<evidence type="ECO:0000256" key="2">
    <source>
        <dbReference type="ARBA" id="ARBA00006176"/>
    </source>
</evidence>
<dbReference type="Proteomes" id="UP000326759">
    <property type="component" value="Unassembled WGS sequence"/>
</dbReference>
<accession>A0A5N5TFM9</accession>